<protein>
    <submittedName>
        <fullName evidence="2">Hereditary spastic paraplegia protein strumpellin, putative</fullName>
    </submittedName>
</protein>
<dbReference type="GO" id="GO:0140285">
    <property type="term" value="P:endosome fission"/>
    <property type="evidence" value="ECO:0007669"/>
    <property type="project" value="TreeGrafter"/>
</dbReference>
<accession>A0A7G2C6J2</accession>
<evidence type="ECO:0000313" key="2">
    <source>
        <dbReference type="EMBL" id="CAD2215438.1"/>
    </source>
</evidence>
<dbReference type="GO" id="GO:0051125">
    <property type="term" value="P:regulation of actin nucleation"/>
    <property type="evidence" value="ECO:0007669"/>
    <property type="project" value="TreeGrafter"/>
</dbReference>
<organism evidence="2 3">
    <name type="scientific">Angomonas deanei</name>
    <dbReference type="NCBI Taxonomy" id="59799"/>
    <lineage>
        <taxon>Eukaryota</taxon>
        <taxon>Discoba</taxon>
        <taxon>Euglenozoa</taxon>
        <taxon>Kinetoplastea</taxon>
        <taxon>Metakinetoplastina</taxon>
        <taxon>Trypanosomatida</taxon>
        <taxon>Trypanosomatidae</taxon>
        <taxon>Strigomonadinae</taxon>
        <taxon>Angomonas</taxon>
    </lineage>
</organism>
<dbReference type="VEuPathDB" id="TriTrypDB:ADEAN_000289300"/>
<sequence length="301" mass="33907">MCFLTAKDLQLIIRRLDATVSPLEDLLQKLEGTLSPTSSTPAAATEVYYELLRVLRGDFPYFFEILTRIGRLQVFRRLISYELSCDCGLQTSALFSALNTANEAYLGEINRNVEHEKVGDPSGRLSELPGEWVDSATPYLERAGITDIFTKVYMDPLRRPAVPQLALVLFASLIHSVSFVGYDKQFACYLPLKNASMPIDVWCYVAGCSLLLRQFHESQFRTLVELIGQSARVSLLTYEEVGKKRQESEVLPVFGELMTYYVNTFLGFRVPNTMRGYESLDALQRLQPLTLQGGMRSVGTV</sequence>
<gene>
    <name evidence="2" type="ORF">ADEAN_000289300</name>
</gene>
<dbReference type="Proteomes" id="UP000515908">
    <property type="component" value="Chromosome 05"/>
</dbReference>
<dbReference type="InterPro" id="IPR019393">
    <property type="entry name" value="WASH_strumpellin"/>
</dbReference>
<proteinExistence type="inferred from homology"/>
<dbReference type="AlphaFoldDB" id="A0A7G2C6J2"/>
<name>A0A7G2C6J2_9TRYP</name>
<keyword evidence="3" id="KW-1185">Reference proteome</keyword>
<reference evidence="2 3" key="1">
    <citation type="submission" date="2020-08" db="EMBL/GenBank/DDBJ databases">
        <authorList>
            <person name="Newling K."/>
            <person name="Davey J."/>
            <person name="Forrester S."/>
        </authorList>
    </citation>
    <scope>NUCLEOTIDE SEQUENCE [LARGE SCALE GENOMIC DNA]</scope>
    <source>
        <strain evidence="3">Crithidia deanei Carvalho (ATCC PRA-265)</strain>
    </source>
</reference>
<dbReference type="GO" id="GO:0007032">
    <property type="term" value="P:endosome organization"/>
    <property type="evidence" value="ECO:0007669"/>
    <property type="project" value="TreeGrafter"/>
</dbReference>
<dbReference type="GO" id="GO:0071203">
    <property type="term" value="C:WASH complex"/>
    <property type="evidence" value="ECO:0007669"/>
    <property type="project" value="InterPro"/>
</dbReference>
<dbReference type="GO" id="GO:0005768">
    <property type="term" value="C:endosome"/>
    <property type="evidence" value="ECO:0007669"/>
    <property type="project" value="TreeGrafter"/>
</dbReference>
<comment type="similarity">
    <text evidence="1">Belongs to the strumpellin family.</text>
</comment>
<dbReference type="PANTHER" id="PTHR15691:SF6">
    <property type="entry name" value="WASH COMPLEX SUBUNIT 5"/>
    <property type="match status" value="1"/>
</dbReference>
<evidence type="ECO:0000256" key="1">
    <source>
        <dbReference type="ARBA" id="ARBA00006224"/>
    </source>
</evidence>
<dbReference type="EMBL" id="LR877149">
    <property type="protein sequence ID" value="CAD2215438.1"/>
    <property type="molecule type" value="Genomic_DNA"/>
</dbReference>
<dbReference type="OrthoDB" id="565118at2759"/>
<evidence type="ECO:0000313" key="3">
    <source>
        <dbReference type="Proteomes" id="UP000515908"/>
    </source>
</evidence>
<dbReference type="Pfam" id="PF10266">
    <property type="entry name" value="Strumpellin"/>
    <property type="match status" value="1"/>
</dbReference>
<dbReference type="PANTHER" id="PTHR15691">
    <property type="entry name" value="WASH COMPLEX SUBUNIT 5"/>
    <property type="match status" value="1"/>
</dbReference>
<dbReference type="GO" id="GO:0030041">
    <property type="term" value="P:actin filament polymerization"/>
    <property type="evidence" value="ECO:0007669"/>
    <property type="project" value="TreeGrafter"/>
</dbReference>